<organism evidence="2 3">
    <name type="scientific">Arachis hypogaea</name>
    <name type="common">Peanut</name>
    <dbReference type="NCBI Taxonomy" id="3818"/>
    <lineage>
        <taxon>Eukaryota</taxon>
        <taxon>Viridiplantae</taxon>
        <taxon>Streptophyta</taxon>
        <taxon>Embryophyta</taxon>
        <taxon>Tracheophyta</taxon>
        <taxon>Spermatophyta</taxon>
        <taxon>Magnoliopsida</taxon>
        <taxon>eudicotyledons</taxon>
        <taxon>Gunneridae</taxon>
        <taxon>Pentapetalae</taxon>
        <taxon>rosids</taxon>
        <taxon>fabids</taxon>
        <taxon>Fabales</taxon>
        <taxon>Fabaceae</taxon>
        <taxon>Papilionoideae</taxon>
        <taxon>50 kb inversion clade</taxon>
        <taxon>dalbergioids sensu lato</taxon>
        <taxon>Dalbergieae</taxon>
        <taxon>Pterocarpus clade</taxon>
        <taxon>Arachis</taxon>
    </lineage>
</organism>
<comment type="caution">
    <text evidence="2">The sequence shown here is derived from an EMBL/GenBank/DDBJ whole genome shotgun (WGS) entry which is preliminary data.</text>
</comment>
<feature type="domain" description="PPM-type phosphatase" evidence="1">
    <location>
        <begin position="1"/>
        <end position="183"/>
    </location>
</feature>
<protein>
    <recommendedName>
        <fullName evidence="1">PPM-type phosphatase domain-containing protein</fullName>
    </recommendedName>
</protein>
<dbReference type="InterPro" id="IPR015655">
    <property type="entry name" value="PP2C"/>
</dbReference>
<sequence>MGFVSLSKENASKHVTLTPFLLSSTLSPFLSRERIPDSEPPPVAPPRVRTTMTPLQFSTSSSSWRQFLSMVCNVAAVCDPSIAISRDHKPEQTDERQRIENAGTWRVGGVLAVSRAFGDRLLKQKKKLIALSTSFLFFSICLQWEAVAIIKKIDDAEKAAKKLMQEAYQRGSSDNTTCVVVRFLTNQGAASVRIVTKVFDAQQCTVTIAQKEYQDSYECLFNLRSV</sequence>
<dbReference type="Pfam" id="PF00481">
    <property type="entry name" value="PP2C"/>
    <property type="match status" value="1"/>
</dbReference>
<dbReference type="PANTHER" id="PTHR47992">
    <property type="entry name" value="PROTEIN PHOSPHATASE"/>
    <property type="match status" value="1"/>
</dbReference>
<dbReference type="Proteomes" id="UP000289738">
    <property type="component" value="Chromosome B04"/>
</dbReference>
<accession>A0A444ZCG9</accession>
<proteinExistence type="predicted"/>
<evidence type="ECO:0000313" key="2">
    <source>
        <dbReference type="EMBL" id="RYR11867.1"/>
    </source>
</evidence>
<name>A0A444ZCG9_ARAHY</name>
<dbReference type="STRING" id="3818.A0A444ZCG9"/>
<dbReference type="AlphaFoldDB" id="A0A444ZCG9"/>
<dbReference type="CDD" id="cd00143">
    <property type="entry name" value="PP2Cc"/>
    <property type="match status" value="1"/>
</dbReference>
<evidence type="ECO:0000259" key="1">
    <source>
        <dbReference type="PROSITE" id="PS51746"/>
    </source>
</evidence>
<dbReference type="SUPFAM" id="SSF81606">
    <property type="entry name" value="PP2C-like"/>
    <property type="match status" value="1"/>
</dbReference>
<gene>
    <name evidence="2" type="ORF">Ahy_B04g069387</name>
</gene>
<dbReference type="GO" id="GO:0004722">
    <property type="term" value="F:protein serine/threonine phosphatase activity"/>
    <property type="evidence" value="ECO:0007669"/>
    <property type="project" value="InterPro"/>
</dbReference>
<dbReference type="PROSITE" id="PS51746">
    <property type="entry name" value="PPM_2"/>
    <property type="match status" value="1"/>
</dbReference>
<dbReference type="InterPro" id="IPR036457">
    <property type="entry name" value="PPM-type-like_dom_sf"/>
</dbReference>
<reference evidence="2 3" key="1">
    <citation type="submission" date="2019-01" db="EMBL/GenBank/DDBJ databases">
        <title>Sequencing of cultivated peanut Arachis hypogaea provides insights into genome evolution and oil improvement.</title>
        <authorList>
            <person name="Chen X."/>
        </authorList>
    </citation>
    <scope>NUCLEOTIDE SEQUENCE [LARGE SCALE GENOMIC DNA]</scope>
    <source>
        <strain evidence="3">cv. Fuhuasheng</strain>
        <tissue evidence="2">Leaves</tissue>
    </source>
</reference>
<evidence type="ECO:0000313" key="3">
    <source>
        <dbReference type="Proteomes" id="UP000289738"/>
    </source>
</evidence>
<dbReference type="EMBL" id="SDMP01000014">
    <property type="protein sequence ID" value="RYR11867.1"/>
    <property type="molecule type" value="Genomic_DNA"/>
</dbReference>
<keyword evidence="3" id="KW-1185">Reference proteome</keyword>
<dbReference type="Gene3D" id="3.60.40.10">
    <property type="entry name" value="PPM-type phosphatase domain"/>
    <property type="match status" value="2"/>
</dbReference>
<dbReference type="InterPro" id="IPR001932">
    <property type="entry name" value="PPM-type_phosphatase-like_dom"/>
</dbReference>